<protein>
    <submittedName>
        <fullName evidence="2">Uncharacterized protein</fullName>
    </submittedName>
</protein>
<proteinExistence type="predicted"/>
<feature type="transmembrane region" description="Helical" evidence="1">
    <location>
        <begin position="6"/>
        <end position="28"/>
    </location>
</feature>
<dbReference type="Proteomes" id="UP000244064">
    <property type="component" value="Unassembled WGS sequence"/>
</dbReference>
<dbReference type="AlphaFoldDB" id="A0A2T5P763"/>
<keyword evidence="1" id="KW-0812">Transmembrane</keyword>
<evidence type="ECO:0000313" key="2">
    <source>
        <dbReference type="EMBL" id="PTU73547.1"/>
    </source>
</evidence>
<feature type="transmembrane region" description="Helical" evidence="1">
    <location>
        <begin position="79"/>
        <end position="100"/>
    </location>
</feature>
<keyword evidence="3" id="KW-1185">Reference proteome</keyword>
<dbReference type="RefSeq" id="WP_108107991.1">
    <property type="nucleotide sequence ID" value="NZ_QASN01000020.1"/>
</dbReference>
<evidence type="ECO:0000256" key="1">
    <source>
        <dbReference type="SAM" id="Phobius"/>
    </source>
</evidence>
<accession>A0A2T5P763</accession>
<dbReference type="EMBL" id="QASN01000020">
    <property type="protein sequence ID" value="PTU73547.1"/>
    <property type="molecule type" value="Genomic_DNA"/>
</dbReference>
<evidence type="ECO:0000313" key="3">
    <source>
        <dbReference type="Proteomes" id="UP000244064"/>
    </source>
</evidence>
<keyword evidence="1" id="KW-1133">Transmembrane helix</keyword>
<organism evidence="2 3">
    <name type="scientific">Pseudomonas mangrovi</name>
    <dbReference type="NCBI Taxonomy" id="2161748"/>
    <lineage>
        <taxon>Bacteria</taxon>
        <taxon>Pseudomonadati</taxon>
        <taxon>Pseudomonadota</taxon>
        <taxon>Gammaproteobacteria</taxon>
        <taxon>Pseudomonadales</taxon>
        <taxon>Pseudomonadaceae</taxon>
        <taxon>Pseudomonas</taxon>
    </lineage>
</organism>
<feature type="transmembrane region" description="Helical" evidence="1">
    <location>
        <begin position="40"/>
        <end position="59"/>
    </location>
</feature>
<keyword evidence="1" id="KW-0472">Membrane</keyword>
<reference evidence="2 3" key="1">
    <citation type="submission" date="2018-04" db="EMBL/GenBank/DDBJ databases">
        <title>Pseudomonas sp. nov., isolated from mangrove soil.</title>
        <authorList>
            <person name="Chen C."/>
        </authorList>
    </citation>
    <scope>NUCLEOTIDE SEQUENCE [LARGE SCALE GENOMIC DNA]</scope>
    <source>
        <strain evidence="2 3">TC-11</strain>
    </source>
</reference>
<sequence length="109" mass="11808">MDMMQPALLAGLGTMLLMLTWVGGIILAAVKWRSCPRAAAITLTCALTLLLWQILSFLLTQGMSRWFEDSTSMLVGFQLVNLLGCVVHAAVYVGLGYAIFAGRDERSVG</sequence>
<comment type="caution">
    <text evidence="2">The sequence shown here is derived from an EMBL/GenBank/DDBJ whole genome shotgun (WGS) entry which is preliminary data.</text>
</comment>
<gene>
    <name evidence="2" type="ORF">DBO85_14620</name>
</gene>
<name>A0A2T5P763_9PSED</name>